<keyword evidence="6 14" id="KW-0479">Metal-binding</keyword>
<dbReference type="SUPFAM" id="SSF54862">
    <property type="entry name" value="4Fe-4S ferredoxins"/>
    <property type="match status" value="1"/>
</dbReference>
<dbReference type="PANTHER" id="PTHR10617">
    <property type="entry name" value="ELECTRON TRANSFER FLAVOPROTEIN-UBIQUINONE OXIDOREDUCTASE"/>
    <property type="match status" value="1"/>
</dbReference>
<dbReference type="Gene3D" id="3.30.70.20">
    <property type="match status" value="1"/>
</dbReference>
<dbReference type="EMBL" id="FOXA01000001">
    <property type="protein sequence ID" value="SFO89262.1"/>
    <property type="molecule type" value="Genomic_DNA"/>
</dbReference>
<dbReference type="Pfam" id="PF05187">
    <property type="entry name" value="Fer4_ETF_QO"/>
    <property type="match status" value="1"/>
</dbReference>
<feature type="domain" description="ETF-QO/FixX C-terminal" evidence="15">
    <location>
        <begin position="446"/>
        <end position="547"/>
    </location>
</feature>
<evidence type="ECO:0000256" key="8">
    <source>
        <dbReference type="ARBA" id="ARBA00022982"/>
    </source>
</evidence>
<dbReference type="InterPro" id="IPR040156">
    <property type="entry name" value="ETF-QO"/>
</dbReference>
<reference evidence="17 18" key="1">
    <citation type="submission" date="2016-10" db="EMBL/GenBank/DDBJ databases">
        <authorList>
            <person name="de Groot N.N."/>
        </authorList>
    </citation>
    <scope>NUCLEOTIDE SEQUENCE [LARGE SCALE GENOMIC DNA]</scope>
    <source>
        <strain evidence="17 18">DSM 19547</strain>
    </source>
</reference>
<evidence type="ECO:0000313" key="18">
    <source>
        <dbReference type="Proteomes" id="UP000199356"/>
    </source>
</evidence>
<name>A0A1I5KWI8_9RHOB</name>
<dbReference type="Proteomes" id="UP000199356">
    <property type="component" value="Unassembled WGS sequence"/>
</dbReference>
<dbReference type="FunFam" id="3.30.70.20:FF:000012">
    <property type="entry name" value="Electron transfer flavoprotein-ubiquinone oxidoreductase, mitochondrial"/>
    <property type="match status" value="1"/>
</dbReference>
<evidence type="ECO:0000256" key="10">
    <source>
        <dbReference type="ARBA" id="ARBA00023004"/>
    </source>
</evidence>
<evidence type="ECO:0000256" key="9">
    <source>
        <dbReference type="ARBA" id="ARBA00023002"/>
    </source>
</evidence>
<evidence type="ECO:0000313" key="17">
    <source>
        <dbReference type="EMBL" id="SFO89262.1"/>
    </source>
</evidence>
<comment type="cofactor">
    <cofactor evidence="14">
        <name>[4Fe-4S] cluster</name>
        <dbReference type="ChEBI" id="CHEBI:49883"/>
    </cofactor>
    <text evidence="14">Binds 1 [4Fe-4S] cluster.</text>
</comment>
<dbReference type="AlphaFoldDB" id="A0A1I5KWI8"/>
<evidence type="ECO:0000256" key="6">
    <source>
        <dbReference type="ARBA" id="ARBA00022723"/>
    </source>
</evidence>
<evidence type="ECO:0000256" key="3">
    <source>
        <dbReference type="ARBA" id="ARBA00022448"/>
    </source>
</evidence>
<keyword evidence="10 14" id="KW-0408">Iron</keyword>
<evidence type="ECO:0000256" key="13">
    <source>
        <dbReference type="ARBA" id="ARBA00052682"/>
    </source>
</evidence>
<keyword evidence="8 14" id="KW-0249">Electron transport</keyword>
<dbReference type="PANTHER" id="PTHR10617:SF107">
    <property type="entry name" value="ELECTRON TRANSFER FLAVOPROTEIN-UBIQUINONE OXIDOREDUCTASE, MITOCHONDRIAL"/>
    <property type="match status" value="1"/>
</dbReference>
<sequence length="550" mass="59601">MAEVTRESMEYDVVIVGAGPAGLSAAIRLKQLDPDLDVVVLEKGSEVGAHTLSGAVLDPSGLDALIPDWKEKGAPVNVPVTEDHFYVLGEGGKMRVPNALMPPLMNNHGNYVISLSNLCRWMAEQAEELGVEVFPGMACSDLVYGENGEVKGVIAGEFGLQADGTPGPSYEPGMELHGKYVFLGEGVRGSLSKKVCAKYDLYSGRDVPKYGLGMKEIWEIDPAKHQPGKVVHTMGWPLGKNAGGGSFIYHIDNNQVLVGFVVHLNYANPHLFPYMEFQRFKHHPMVAELLKGGKRVAYGARAISEGGYQSMARSAFPGGALLGCSVGLVNVPRIKGNHNAMLSGKAAAEAAHEAIKAGRAGDTLDAYETELREGAVGQDLKRVRNVKPLWSKYGLGASMTLGGFDMWTNHLFGSSVLGTLKHGKTDAEATGKAKDFKKIEYPRPDGVLSFDRLTNVSFAMTNHEESQPCHLKLKDPELPVKVNLPEYGGPSARYCPAGVYEFVEEEGKEPRFVINFQNCVHCKTCDIKDPLQNIDWTTPQGGDGPNYPNM</sequence>
<gene>
    <name evidence="17" type="ORF">SAMN04488047_101337</name>
</gene>
<evidence type="ECO:0000256" key="1">
    <source>
        <dbReference type="ARBA" id="ARBA00001974"/>
    </source>
</evidence>
<keyword evidence="4" id="KW-0004">4Fe-4S</keyword>
<keyword evidence="9 14" id="KW-0560">Oxidoreductase</keyword>
<dbReference type="STRING" id="441119.SAMN04488047_101337"/>
<comment type="catalytic activity">
    <reaction evidence="13 14">
        <text>a ubiquinone + reduced [electron-transfer flavoprotein] = a ubiquinol + oxidized [electron-transfer flavoprotein] + H(+)</text>
        <dbReference type="Rhea" id="RHEA:24052"/>
        <dbReference type="Rhea" id="RHEA-COMP:9565"/>
        <dbReference type="Rhea" id="RHEA-COMP:9566"/>
        <dbReference type="Rhea" id="RHEA-COMP:10685"/>
        <dbReference type="Rhea" id="RHEA-COMP:10686"/>
        <dbReference type="ChEBI" id="CHEBI:15378"/>
        <dbReference type="ChEBI" id="CHEBI:16389"/>
        <dbReference type="ChEBI" id="CHEBI:17976"/>
        <dbReference type="ChEBI" id="CHEBI:57692"/>
        <dbReference type="ChEBI" id="CHEBI:58307"/>
        <dbReference type="EC" id="1.5.5.1"/>
    </reaction>
</comment>
<dbReference type="Pfam" id="PF21162">
    <property type="entry name" value="ETFQO_UQ-bd"/>
    <property type="match status" value="1"/>
</dbReference>
<evidence type="ECO:0000256" key="12">
    <source>
        <dbReference type="ARBA" id="ARBA00023075"/>
    </source>
</evidence>
<accession>A0A1I5KWI8</accession>
<protein>
    <recommendedName>
        <fullName evidence="14">Electron transfer flavoprotein-ubiquinone oxidoreductase</fullName>
        <shortName evidence="14">ETF-QO</shortName>
        <ecNumber evidence="14">1.5.5.1</ecNumber>
    </recommendedName>
</protein>
<comment type="cofactor">
    <cofactor evidence="1 14">
        <name>FAD</name>
        <dbReference type="ChEBI" id="CHEBI:57692"/>
    </cofactor>
</comment>
<dbReference type="EC" id="1.5.5.1" evidence="14"/>
<evidence type="ECO:0000256" key="11">
    <source>
        <dbReference type="ARBA" id="ARBA00023014"/>
    </source>
</evidence>
<organism evidence="17 18">
    <name type="scientific">Tranquillimonas alkanivorans</name>
    <dbReference type="NCBI Taxonomy" id="441119"/>
    <lineage>
        <taxon>Bacteria</taxon>
        <taxon>Pseudomonadati</taxon>
        <taxon>Pseudomonadota</taxon>
        <taxon>Alphaproteobacteria</taxon>
        <taxon>Rhodobacterales</taxon>
        <taxon>Roseobacteraceae</taxon>
        <taxon>Tranquillimonas</taxon>
    </lineage>
</organism>
<dbReference type="Gene3D" id="3.50.50.60">
    <property type="entry name" value="FAD/NAD(P)-binding domain"/>
    <property type="match status" value="1"/>
</dbReference>
<keyword evidence="12 14" id="KW-0830">Ubiquinone</keyword>
<dbReference type="SUPFAM" id="SSF51905">
    <property type="entry name" value="FAD/NAD(P)-binding domain"/>
    <property type="match status" value="1"/>
</dbReference>
<dbReference type="GO" id="GO:0004174">
    <property type="term" value="F:electron-transferring-flavoprotein dehydrogenase activity"/>
    <property type="evidence" value="ECO:0007669"/>
    <property type="project" value="UniProtKB-UniRule"/>
</dbReference>
<proteinExistence type="predicted"/>
<keyword evidence="3 14" id="KW-0813">Transport</keyword>
<evidence type="ECO:0000256" key="7">
    <source>
        <dbReference type="ARBA" id="ARBA00022827"/>
    </source>
</evidence>
<dbReference type="Gene3D" id="3.30.9.90">
    <property type="match status" value="1"/>
</dbReference>
<evidence type="ECO:0000256" key="4">
    <source>
        <dbReference type="ARBA" id="ARBA00022485"/>
    </source>
</evidence>
<keyword evidence="7 14" id="KW-0274">FAD</keyword>
<dbReference type="InterPro" id="IPR049398">
    <property type="entry name" value="ETF-QO/FixC_UQ-bd"/>
</dbReference>
<evidence type="ECO:0000256" key="5">
    <source>
        <dbReference type="ARBA" id="ARBA00022630"/>
    </source>
</evidence>
<dbReference type="GO" id="GO:0046872">
    <property type="term" value="F:metal ion binding"/>
    <property type="evidence" value="ECO:0007669"/>
    <property type="project" value="UniProtKB-KW"/>
</dbReference>
<dbReference type="RefSeq" id="WP_093416800.1">
    <property type="nucleotide sequence ID" value="NZ_FOXA01000001.1"/>
</dbReference>
<keyword evidence="18" id="KW-1185">Reference proteome</keyword>
<keyword evidence="5 14" id="KW-0285">Flavoprotein</keyword>
<evidence type="ECO:0000256" key="14">
    <source>
        <dbReference type="RuleBase" id="RU366068"/>
    </source>
</evidence>
<dbReference type="GO" id="GO:0051539">
    <property type="term" value="F:4 iron, 4 sulfur cluster binding"/>
    <property type="evidence" value="ECO:0007669"/>
    <property type="project" value="UniProtKB-UniRule"/>
</dbReference>
<evidence type="ECO:0000259" key="15">
    <source>
        <dbReference type="Pfam" id="PF05187"/>
    </source>
</evidence>
<comment type="function">
    <text evidence="2 14">Accepts electrons from ETF and reduces ubiquinone.</text>
</comment>
<dbReference type="InterPro" id="IPR007859">
    <property type="entry name" value="ETF-QO/FixX_C"/>
</dbReference>
<dbReference type="InterPro" id="IPR036188">
    <property type="entry name" value="FAD/NAD-bd_sf"/>
</dbReference>
<keyword evidence="11 14" id="KW-0411">Iron-sulfur</keyword>
<dbReference type="SUPFAM" id="SSF54373">
    <property type="entry name" value="FAD-linked reductases, C-terminal domain"/>
    <property type="match status" value="1"/>
</dbReference>
<evidence type="ECO:0000256" key="2">
    <source>
        <dbReference type="ARBA" id="ARBA00002819"/>
    </source>
</evidence>
<evidence type="ECO:0000259" key="16">
    <source>
        <dbReference type="Pfam" id="PF21162"/>
    </source>
</evidence>
<dbReference type="Pfam" id="PF01946">
    <property type="entry name" value="Thi4"/>
    <property type="match status" value="1"/>
</dbReference>
<feature type="domain" description="ETF-QO/FixC ubiquinone-binding" evidence="16">
    <location>
        <begin position="210"/>
        <end position="303"/>
    </location>
</feature>
<dbReference type="OrthoDB" id="9766632at2"/>